<dbReference type="GO" id="GO:0005886">
    <property type="term" value="C:plasma membrane"/>
    <property type="evidence" value="ECO:0007669"/>
    <property type="project" value="UniProtKB-SubCell"/>
</dbReference>
<name>A0A8E2ICQ1_9BACI</name>
<comment type="subcellular location">
    <subcellularLocation>
        <location evidence="1">Cell membrane</location>
        <topology evidence="1">Multi-pass membrane protein</topology>
    </subcellularLocation>
</comment>
<evidence type="ECO:0000256" key="1">
    <source>
        <dbReference type="ARBA" id="ARBA00004651"/>
    </source>
</evidence>
<evidence type="ECO:0000313" key="8">
    <source>
        <dbReference type="Proteomes" id="UP000189761"/>
    </source>
</evidence>
<evidence type="ECO:0000256" key="4">
    <source>
        <dbReference type="ARBA" id="ARBA00022989"/>
    </source>
</evidence>
<dbReference type="AlphaFoldDB" id="A0A8E2ICQ1"/>
<reference evidence="7 8" key="1">
    <citation type="submission" date="2017-01" db="EMBL/GenBank/DDBJ databases">
        <title>Draft genome sequence of Bacillus oleronius.</title>
        <authorList>
            <person name="Allam M."/>
        </authorList>
    </citation>
    <scope>NUCLEOTIDE SEQUENCE [LARGE SCALE GENOMIC DNA]</scope>
    <source>
        <strain evidence="7 8">DSM 9356</strain>
    </source>
</reference>
<dbReference type="Pfam" id="PF03788">
    <property type="entry name" value="LrgA"/>
    <property type="match status" value="1"/>
</dbReference>
<keyword evidence="4 6" id="KW-1133">Transmembrane helix</keyword>
<dbReference type="PANTHER" id="PTHR33931:SF2">
    <property type="entry name" value="HOLIN-LIKE PROTEIN CIDA"/>
    <property type="match status" value="1"/>
</dbReference>
<evidence type="ECO:0000256" key="2">
    <source>
        <dbReference type="ARBA" id="ARBA00022475"/>
    </source>
</evidence>
<sequence length="134" mass="14929">MKKIFIGCLQIMILCIFTYILGEVSEWLHLNIPGSILGLVILFILLQTKVVKLKWIEVGGNWLVTELLLFFVPSAVGIIQYKHLLMDNGLKIIAVIVISSAIVMICSGLLAEKMAKQKEGKIKNADPTVLNSHR</sequence>
<evidence type="ECO:0000256" key="5">
    <source>
        <dbReference type="ARBA" id="ARBA00023136"/>
    </source>
</evidence>
<keyword evidence="2" id="KW-1003">Cell membrane</keyword>
<feature type="transmembrane region" description="Helical" evidence="6">
    <location>
        <begin position="92"/>
        <end position="111"/>
    </location>
</feature>
<dbReference type="EMBL" id="MTLA01000013">
    <property type="protein sequence ID" value="OOP70128.1"/>
    <property type="molecule type" value="Genomic_DNA"/>
</dbReference>
<accession>A0A8E2ICQ1</accession>
<dbReference type="PANTHER" id="PTHR33931">
    <property type="entry name" value="HOLIN-LIKE PROTEIN CIDA-RELATED"/>
    <property type="match status" value="1"/>
</dbReference>
<comment type="caution">
    <text evidence="7">The sequence shown here is derived from an EMBL/GenBank/DDBJ whole genome shotgun (WGS) entry which is preliminary data.</text>
</comment>
<gene>
    <name evidence="7" type="ORF">BWZ43_01360</name>
</gene>
<feature type="transmembrane region" description="Helical" evidence="6">
    <location>
        <begin position="5"/>
        <end position="22"/>
    </location>
</feature>
<protein>
    <submittedName>
        <fullName evidence="7">Holin</fullName>
    </submittedName>
</protein>
<dbReference type="Proteomes" id="UP000189761">
    <property type="component" value="Unassembled WGS sequence"/>
</dbReference>
<keyword evidence="8" id="KW-1185">Reference proteome</keyword>
<evidence type="ECO:0000256" key="3">
    <source>
        <dbReference type="ARBA" id="ARBA00022692"/>
    </source>
</evidence>
<feature type="transmembrane region" description="Helical" evidence="6">
    <location>
        <begin position="28"/>
        <end position="46"/>
    </location>
</feature>
<dbReference type="RefSeq" id="WP_078109270.1">
    <property type="nucleotide sequence ID" value="NZ_CP065424.1"/>
</dbReference>
<organism evidence="7 8">
    <name type="scientific">Heyndrickxia oleronia</name>
    <dbReference type="NCBI Taxonomy" id="38875"/>
    <lineage>
        <taxon>Bacteria</taxon>
        <taxon>Bacillati</taxon>
        <taxon>Bacillota</taxon>
        <taxon>Bacilli</taxon>
        <taxon>Bacillales</taxon>
        <taxon>Bacillaceae</taxon>
        <taxon>Heyndrickxia</taxon>
    </lineage>
</organism>
<keyword evidence="5 6" id="KW-0472">Membrane</keyword>
<keyword evidence="3 6" id="KW-0812">Transmembrane</keyword>
<proteinExistence type="predicted"/>
<dbReference type="InterPro" id="IPR005538">
    <property type="entry name" value="LrgA/CidA"/>
</dbReference>
<evidence type="ECO:0000256" key="6">
    <source>
        <dbReference type="SAM" id="Phobius"/>
    </source>
</evidence>
<feature type="transmembrane region" description="Helical" evidence="6">
    <location>
        <begin position="58"/>
        <end position="80"/>
    </location>
</feature>
<dbReference type="NCBIfam" id="NF002460">
    <property type="entry name" value="PRK01658.1"/>
    <property type="match status" value="1"/>
</dbReference>
<evidence type="ECO:0000313" key="7">
    <source>
        <dbReference type="EMBL" id="OOP70128.1"/>
    </source>
</evidence>